<dbReference type="Pfam" id="PF01479">
    <property type="entry name" value="S4"/>
    <property type="match status" value="1"/>
</dbReference>
<dbReference type="AlphaFoldDB" id="X1NVC8"/>
<dbReference type="GO" id="GO:0003735">
    <property type="term" value="F:structural constituent of ribosome"/>
    <property type="evidence" value="ECO:0007669"/>
    <property type="project" value="TreeGrafter"/>
</dbReference>
<dbReference type="InterPro" id="IPR002942">
    <property type="entry name" value="S4_RNA-bd"/>
</dbReference>
<dbReference type="InterPro" id="IPR001912">
    <property type="entry name" value="Ribosomal_uS4_N"/>
</dbReference>
<accession>X1NVC8</accession>
<dbReference type="Gene3D" id="1.10.1050.10">
    <property type="entry name" value="Ribosomal Protein S4 Delta 41, Chain A, domain 1"/>
    <property type="match status" value="1"/>
</dbReference>
<gene>
    <name evidence="8" type="ORF">S06H3_24264</name>
</gene>
<dbReference type="PANTHER" id="PTHR11831">
    <property type="entry name" value="30S 40S RIBOSOMAL PROTEIN"/>
    <property type="match status" value="1"/>
</dbReference>
<dbReference type="PROSITE" id="PS50889">
    <property type="entry name" value="S4"/>
    <property type="match status" value="1"/>
</dbReference>
<comment type="caution">
    <text evidence="8">The sequence shown here is derived from an EMBL/GenBank/DDBJ whole genome shotgun (WGS) entry which is preliminary data.</text>
</comment>
<feature type="domain" description="RNA-binding S4" evidence="6">
    <location>
        <begin position="98"/>
        <end position="141"/>
    </location>
</feature>
<dbReference type="PROSITE" id="PS00632">
    <property type="entry name" value="RIBOSOMAL_S4"/>
    <property type="match status" value="1"/>
</dbReference>
<evidence type="ECO:0000313" key="8">
    <source>
        <dbReference type="EMBL" id="GAI22614.1"/>
    </source>
</evidence>
<keyword evidence="5" id="KW-0687">Ribonucleoprotein</keyword>
<feature type="non-terminal residue" evidence="8">
    <location>
        <position position="142"/>
    </location>
</feature>
<feature type="domain" description="Small ribosomal subunit protein uS4 N-terminal" evidence="7">
    <location>
        <begin position="3"/>
        <end position="97"/>
    </location>
</feature>
<keyword evidence="3" id="KW-0694">RNA-binding</keyword>
<evidence type="ECO:0000256" key="5">
    <source>
        <dbReference type="ARBA" id="ARBA00023274"/>
    </source>
</evidence>
<dbReference type="PANTHER" id="PTHR11831:SF4">
    <property type="entry name" value="SMALL RIBOSOMAL SUBUNIT PROTEIN US4M"/>
    <property type="match status" value="1"/>
</dbReference>
<protein>
    <submittedName>
        <fullName evidence="8">Uncharacterized protein</fullName>
    </submittedName>
</protein>
<evidence type="ECO:0000259" key="6">
    <source>
        <dbReference type="SMART" id="SM00363"/>
    </source>
</evidence>
<proteinExistence type="inferred from homology"/>
<dbReference type="NCBIfam" id="NF003717">
    <property type="entry name" value="PRK05327.1"/>
    <property type="match status" value="1"/>
</dbReference>
<sequence length="142" mass="16341">MGRYTAAVCRLCRRSGEKLMLKGGRCLTPKCAMDRQGKPLGQQLRRRRRVSDRGLQLREKQKARNTYGIMERQFRQLFAQAERLSGITGENLLVLLERRLDNVVYRLGFADSRSQARQLVQHGHIMLNGRKTDIPSCLVKEG</sequence>
<dbReference type="SUPFAM" id="SSF55174">
    <property type="entry name" value="Alpha-L RNA-binding motif"/>
    <property type="match status" value="1"/>
</dbReference>
<dbReference type="GO" id="GO:0015935">
    <property type="term" value="C:small ribosomal subunit"/>
    <property type="evidence" value="ECO:0007669"/>
    <property type="project" value="TreeGrafter"/>
</dbReference>
<dbReference type="InterPro" id="IPR022801">
    <property type="entry name" value="Ribosomal_uS4"/>
</dbReference>
<evidence type="ECO:0000256" key="3">
    <source>
        <dbReference type="ARBA" id="ARBA00022884"/>
    </source>
</evidence>
<organism evidence="8">
    <name type="scientific">marine sediment metagenome</name>
    <dbReference type="NCBI Taxonomy" id="412755"/>
    <lineage>
        <taxon>unclassified sequences</taxon>
        <taxon>metagenomes</taxon>
        <taxon>ecological metagenomes</taxon>
    </lineage>
</organism>
<evidence type="ECO:0000256" key="2">
    <source>
        <dbReference type="ARBA" id="ARBA00022730"/>
    </source>
</evidence>
<reference evidence="8" key="1">
    <citation type="journal article" date="2014" name="Front. Microbiol.">
        <title>High frequency of phylogenetically diverse reductive dehalogenase-homologous genes in deep subseafloor sedimentary metagenomes.</title>
        <authorList>
            <person name="Kawai M."/>
            <person name="Futagami T."/>
            <person name="Toyoda A."/>
            <person name="Takaki Y."/>
            <person name="Nishi S."/>
            <person name="Hori S."/>
            <person name="Arai W."/>
            <person name="Tsubouchi T."/>
            <person name="Morono Y."/>
            <person name="Uchiyama I."/>
            <person name="Ito T."/>
            <person name="Fujiyama A."/>
            <person name="Inagaki F."/>
            <person name="Takami H."/>
        </authorList>
    </citation>
    <scope>NUCLEOTIDE SEQUENCE</scope>
    <source>
        <strain evidence="8">Expedition CK06-06</strain>
    </source>
</reference>
<dbReference type="Pfam" id="PF00163">
    <property type="entry name" value="Ribosomal_S4"/>
    <property type="match status" value="1"/>
</dbReference>
<dbReference type="CDD" id="cd00165">
    <property type="entry name" value="S4"/>
    <property type="match status" value="1"/>
</dbReference>
<dbReference type="SMART" id="SM01390">
    <property type="entry name" value="Ribosomal_S4"/>
    <property type="match status" value="1"/>
</dbReference>
<dbReference type="EMBL" id="BARV01013441">
    <property type="protein sequence ID" value="GAI22614.1"/>
    <property type="molecule type" value="Genomic_DNA"/>
</dbReference>
<keyword evidence="2" id="KW-0699">rRNA-binding</keyword>
<dbReference type="GO" id="GO:0019843">
    <property type="term" value="F:rRNA binding"/>
    <property type="evidence" value="ECO:0007669"/>
    <property type="project" value="UniProtKB-KW"/>
</dbReference>
<evidence type="ECO:0000256" key="1">
    <source>
        <dbReference type="ARBA" id="ARBA00007465"/>
    </source>
</evidence>
<dbReference type="SMART" id="SM00363">
    <property type="entry name" value="S4"/>
    <property type="match status" value="1"/>
</dbReference>
<name>X1NVC8_9ZZZZ</name>
<comment type="similarity">
    <text evidence="1">Belongs to the universal ribosomal protein uS4 family.</text>
</comment>
<keyword evidence="4" id="KW-0689">Ribosomal protein</keyword>
<evidence type="ECO:0000259" key="7">
    <source>
        <dbReference type="SMART" id="SM01390"/>
    </source>
</evidence>
<dbReference type="GO" id="GO:0042274">
    <property type="term" value="P:ribosomal small subunit biogenesis"/>
    <property type="evidence" value="ECO:0007669"/>
    <property type="project" value="TreeGrafter"/>
</dbReference>
<dbReference type="InterPro" id="IPR018079">
    <property type="entry name" value="Ribosomal_uS4_CS"/>
</dbReference>
<evidence type="ECO:0000256" key="4">
    <source>
        <dbReference type="ARBA" id="ARBA00022980"/>
    </source>
</evidence>